<dbReference type="EC" id="4.6.1.1" evidence="9"/>
<dbReference type="GO" id="GO:0006355">
    <property type="term" value="P:regulation of DNA-templated transcription"/>
    <property type="evidence" value="ECO:0007669"/>
    <property type="project" value="TreeGrafter"/>
</dbReference>
<dbReference type="CDD" id="cd07302">
    <property type="entry name" value="CHD"/>
    <property type="match status" value="1"/>
</dbReference>
<evidence type="ECO:0000313" key="9">
    <source>
        <dbReference type="EMBL" id="QBM28891.1"/>
    </source>
</evidence>
<evidence type="ECO:0000259" key="7">
    <source>
        <dbReference type="PROSITE" id="PS50110"/>
    </source>
</evidence>
<keyword evidence="4" id="KW-0238">DNA-binding</keyword>
<dbReference type="KEGG" id="hpse:HPF_14415"/>
<proteinExistence type="predicted"/>
<dbReference type="GO" id="GO:0005829">
    <property type="term" value="C:cytosol"/>
    <property type="evidence" value="ECO:0007669"/>
    <property type="project" value="TreeGrafter"/>
</dbReference>
<dbReference type="CDD" id="cd17574">
    <property type="entry name" value="REC_OmpR"/>
    <property type="match status" value="1"/>
</dbReference>
<dbReference type="GO" id="GO:0000156">
    <property type="term" value="F:phosphorelay response regulator activity"/>
    <property type="evidence" value="ECO:0007669"/>
    <property type="project" value="TreeGrafter"/>
</dbReference>
<feature type="domain" description="Guanylate cyclase" evidence="8">
    <location>
        <begin position="180"/>
        <end position="320"/>
    </location>
</feature>
<keyword evidence="3" id="KW-0805">Transcription regulation</keyword>
<accession>A0A4P6X539</accession>
<evidence type="ECO:0000313" key="10">
    <source>
        <dbReference type="Proteomes" id="UP000293912"/>
    </source>
</evidence>
<reference evidence="9 10" key="1">
    <citation type="submission" date="2019-03" db="EMBL/GenBank/DDBJ databases">
        <authorList>
            <person name="Sebastian G."/>
            <person name="Baumann P."/>
            <person name="Ruckert C."/>
            <person name="Kalinowski J."/>
            <person name="Nebel B."/>
            <person name="Takors R."/>
            <person name="Blombach B."/>
        </authorList>
    </citation>
    <scope>NUCLEOTIDE SEQUENCE [LARGE SCALE GENOMIC DNA]</scope>
    <source>
        <strain evidence="9 10">DSM 1084</strain>
    </source>
</reference>
<evidence type="ECO:0000256" key="6">
    <source>
        <dbReference type="PROSITE-ProRule" id="PRU00169"/>
    </source>
</evidence>
<organism evidence="9 10">
    <name type="scientific">Hydrogenophaga pseudoflava</name>
    <name type="common">Pseudomonas carboxydoflava</name>
    <dbReference type="NCBI Taxonomy" id="47421"/>
    <lineage>
        <taxon>Bacteria</taxon>
        <taxon>Pseudomonadati</taxon>
        <taxon>Pseudomonadota</taxon>
        <taxon>Betaproteobacteria</taxon>
        <taxon>Burkholderiales</taxon>
        <taxon>Comamonadaceae</taxon>
        <taxon>Hydrogenophaga</taxon>
    </lineage>
</organism>
<dbReference type="InterPro" id="IPR039420">
    <property type="entry name" value="WalR-like"/>
</dbReference>
<dbReference type="Pfam" id="PF00072">
    <property type="entry name" value="Response_reg"/>
    <property type="match status" value="1"/>
</dbReference>
<dbReference type="GO" id="GO:0000976">
    <property type="term" value="F:transcription cis-regulatory region binding"/>
    <property type="evidence" value="ECO:0007669"/>
    <property type="project" value="TreeGrafter"/>
</dbReference>
<evidence type="ECO:0000256" key="2">
    <source>
        <dbReference type="ARBA" id="ARBA00023012"/>
    </source>
</evidence>
<dbReference type="PANTHER" id="PTHR48111">
    <property type="entry name" value="REGULATOR OF RPOS"/>
    <property type="match status" value="1"/>
</dbReference>
<dbReference type="GO" id="GO:0004016">
    <property type="term" value="F:adenylate cyclase activity"/>
    <property type="evidence" value="ECO:0007669"/>
    <property type="project" value="UniProtKB-EC"/>
</dbReference>
<evidence type="ECO:0000259" key="8">
    <source>
        <dbReference type="PROSITE" id="PS50125"/>
    </source>
</evidence>
<evidence type="ECO:0000256" key="1">
    <source>
        <dbReference type="ARBA" id="ARBA00022553"/>
    </source>
</evidence>
<dbReference type="InterPro" id="IPR001789">
    <property type="entry name" value="Sig_transdc_resp-reg_receiver"/>
</dbReference>
<dbReference type="PROSITE" id="PS50125">
    <property type="entry name" value="GUANYLATE_CYCLASE_2"/>
    <property type="match status" value="1"/>
</dbReference>
<dbReference type="AlphaFoldDB" id="A0A4P6X539"/>
<dbReference type="PROSITE" id="PS50110">
    <property type="entry name" value="RESPONSE_REGULATORY"/>
    <property type="match status" value="1"/>
</dbReference>
<evidence type="ECO:0000256" key="3">
    <source>
        <dbReference type="ARBA" id="ARBA00023015"/>
    </source>
</evidence>
<dbReference type="SUPFAM" id="SSF52172">
    <property type="entry name" value="CheY-like"/>
    <property type="match status" value="1"/>
</dbReference>
<evidence type="ECO:0000256" key="5">
    <source>
        <dbReference type="ARBA" id="ARBA00023163"/>
    </source>
</evidence>
<gene>
    <name evidence="9" type="primary">cyaB3</name>
    <name evidence="9" type="ORF">HPF_14415</name>
</gene>
<dbReference type="SMART" id="SM00448">
    <property type="entry name" value="REC"/>
    <property type="match status" value="1"/>
</dbReference>
<keyword evidence="10" id="KW-1185">Reference proteome</keyword>
<dbReference type="InterPro" id="IPR029787">
    <property type="entry name" value="Nucleotide_cyclase"/>
</dbReference>
<feature type="modified residue" description="4-aspartylphosphate" evidence="6">
    <location>
        <position position="52"/>
    </location>
</feature>
<dbReference type="InterPro" id="IPR001054">
    <property type="entry name" value="A/G_cyclase"/>
</dbReference>
<dbReference type="EMBL" id="CP037867">
    <property type="protein sequence ID" value="QBM28891.1"/>
    <property type="molecule type" value="Genomic_DNA"/>
</dbReference>
<dbReference type="Proteomes" id="UP000293912">
    <property type="component" value="Chromosome"/>
</dbReference>
<dbReference type="SUPFAM" id="SSF55073">
    <property type="entry name" value="Nucleotide cyclase"/>
    <property type="match status" value="1"/>
</dbReference>
<evidence type="ECO:0000256" key="4">
    <source>
        <dbReference type="ARBA" id="ARBA00023125"/>
    </source>
</evidence>
<keyword evidence="1 6" id="KW-0597">Phosphoprotein</keyword>
<feature type="domain" description="Response regulatory" evidence="7">
    <location>
        <begin position="3"/>
        <end position="119"/>
    </location>
</feature>
<dbReference type="GO" id="GO:0009190">
    <property type="term" value="P:cyclic nucleotide biosynthetic process"/>
    <property type="evidence" value="ECO:0007669"/>
    <property type="project" value="InterPro"/>
</dbReference>
<dbReference type="Gene3D" id="3.40.50.2300">
    <property type="match status" value="1"/>
</dbReference>
<protein>
    <submittedName>
        <fullName evidence="9">Adenylate cyclase 2</fullName>
        <ecNumber evidence="9">4.6.1.1</ecNumber>
    </submittedName>
</protein>
<dbReference type="GO" id="GO:0032993">
    <property type="term" value="C:protein-DNA complex"/>
    <property type="evidence" value="ECO:0007669"/>
    <property type="project" value="TreeGrafter"/>
</dbReference>
<name>A0A4P6X539_HYDPS</name>
<dbReference type="Gene3D" id="3.30.70.1230">
    <property type="entry name" value="Nucleotide cyclase"/>
    <property type="match status" value="1"/>
</dbReference>
<dbReference type="RefSeq" id="WP_066151316.1">
    <property type="nucleotide sequence ID" value="NZ_CP037867.1"/>
</dbReference>
<sequence>MALIVVAEDDAGTMRLIEAALHLQGHEVLTANNGQSAWMTIRQYRPDLVVSDINMPGVNGFDLLKAVREHAALQQTPFILLTSLQERRNMRQGMTLGADDYLTKPVHPRELVDAVAAQLNRKAMRTAALELQVKEAVNEALDEQAWTLQEQYELRLAHELSEQWPGEAQGDREDFHPQATVLFADIRNDREWARALDPQQLAMMLKRYYEGGGDTVHLFGATSAHFVGDGLLAVFTDRTSKTSAHQGLRAVKAAFGLRKSAAAMQGWVQQQFPDLALPRFEAGIAIHSGPVAMMRLDGLLGGAAQVLPVGETVVNALAMQRAAVGPHPVTLSIPVLRAVTGAVQPVSRHFVTLPQCPEPLEVCAVDPLPAT</sequence>
<dbReference type="PANTHER" id="PTHR48111:SF1">
    <property type="entry name" value="TWO-COMPONENT RESPONSE REGULATOR ORR33"/>
    <property type="match status" value="1"/>
</dbReference>
<keyword evidence="5" id="KW-0804">Transcription</keyword>
<keyword evidence="9" id="KW-0456">Lyase</keyword>
<dbReference type="InterPro" id="IPR011006">
    <property type="entry name" value="CheY-like_superfamily"/>
</dbReference>
<keyword evidence="2" id="KW-0902">Two-component regulatory system</keyword>